<reference evidence="1 2" key="2">
    <citation type="journal article" date="2011" name="J. Bacteriol.">
        <title>Genome Sequence of Kosmotoga olearia Strain TBF 19.5.1, a Thermophilic Bacterium with a Wide Growth Temperature Range, Isolated from the Troll B Oil Platform in the North Sea.</title>
        <authorList>
            <person name="Swithers K.S."/>
            <person name="Dipippo J.L."/>
            <person name="Bruce D.C."/>
            <person name="Detter C."/>
            <person name="Tapia R."/>
            <person name="Han S."/>
            <person name="Goodwin L.A."/>
            <person name="Han J."/>
            <person name="Woyke T."/>
            <person name="Pitluck S."/>
            <person name="Pennacchio L."/>
            <person name="Nolan M."/>
            <person name="Mikhailova N."/>
            <person name="Land M.L."/>
            <person name="Nesbo C.L."/>
            <person name="Gogarten J.P."/>
            <person name="Noll K.M."/>
        </authorList>
    </citation>
    <scope>NUCLEOTIDE SEQUENCE [LARGE SCALE GENOMIC DNA]</scope>
    <source>
        <strain evidence="2">ATCC BAA-1733 / DSM 21960 / TBF 19.5.1</strain>
    </source>
</reference>
<dbReference type="STRING" id="521045.Kole_0474"/>
<dbReference type="Proteomes" id="UP000002382">
    <property type="component" value="Chromosome"/>
</dbReference>
<name>C5CE89_KOSOT</name>
<dbReference type="KEGG" id="kol:Kole_0474"/>
<protein>
    <submittedName>
        <fullName evidence="1">Uncharacterized protein</fullName>
    </submittedName>
</protein>
<organism evidence="1 2">
    <name type="scientific">Kosmotoga olearia (strain ATCC BAA-1733 / DSM 21960 / TBF 19.5.1)</name>
    <dbReference type="NCBI Taxonomy" id="521045"/>
    <lineage>
        <taxon>Bacteria</taxon>
        <taxon>Thermotogati</taxon>
        <taxon>Thermotogota</taxon>
        <taxon>Thermotogae</taxon>
        <taxon>Kosmotogales</taxon>
        <taxon>Kosmotogaceae</taxon>
        <taxon>Kosmotoga</taxon>
    </lineage>
</organism>
<evidence type="ECO:0000313" key="2">
    <source>
        <dbReference type="Proteomes" id="UP000002382"/>
    </source>
</evidence>
<dbReference type="HOGENOM" id="CLU_320507_0_0_0"/>
<dbReference type="eggNOG" id="ENOG5032STI">
    <property type="taxonomic scope" value="Bacteria"/>
</dbReference>
<reference evidence="1 2" key="1">
    <citation type="submission" date="2009-06" db="EMBL/GenBank/DDBJ databases">
        <title>Complete sequence of Thermotogales bacterium TBF 19.5.1.</title>
        <authorList>
            <consortium name="US DOE Joint Genome Institute"/>
            <person name="Lucas S."/>
            <person name="Copeland A."/>
            <person name="Lapidus A."/>
            <person name="Glavina del Rio T."/>
            <person name="Tice H."/>
            <person name="Bruce D."/>
            <person name="Goodwin L."/>
            <person name="Pitluck S."/>
            <person name="Chertkov O."/>
            <person name="Brettin T."/>
            <person name="Detter J.C."/>
            <person name="Han C."/>
            <person name="Schmutz J."/>
            <person name="Larimer F."/>
            <person name="Land M."/>
            <person name="Hauser L."/>
            <person name="Kyrpides N."/>
            <person name="Ovchinnikova G."/>
            <person name="Noll K."/>
        </authorList>
    </citation>
    <scope>NUCLEOTIDE SEQUENCE [LARGE SCALE GENOMIC DNA]</scope>
    <source>
        <strain evidence="2">ATCC BAA-1733 / DSM 21960 / TBF 19.5.1</strain>
    </source>
</reference>
<dbReference type="AlphaFoldDB" id="C5CE89"/>
<accession>C5CE89</accession>
<sequence>MNRKTGVILPLTMILLLTVSILAISMLSRSSATAKILVEKISKSELQMNAGNIFLANLAYIQEKYLEHGALLIDEYTEYTKLFSAPYWYTNFLSSFNEATLEGQGWTEFFGMFYEDRFYIPGDDLRKVFQKLAEGKNIDLVMIPHKKFPSSLLTIVQVEYHGIKGYCWGVVSPRYFSNWSRFELESNTTAYWSPGSIITGPTFFGSAGLGGAGNGGLRISAIVPPDPDNVSEYGPIFNGESWYESWNMNLSLNPDLSERRRIFVDQDNDGDYETNLGIKTYAIYEDGSRKWIYLSDFTQVIVATDYKTENGNLKVKGEIKDFIPHGVSGDFSAEFLPWYLPSGARKVDQESIEQLETRFNEIADYYDTQYGNVSPLEDILTTSYFATQTMLQAVNSFGIHFKDTERNLGSGDKTVVESDIQNITRQLDETNVINDIIDDVREWIDSDEKLRESVNYDLGYPINSRSFLSDGDIEYWLENFVLIELSTPEVIVEQKKIITERQTTGSVTIVDFASNVSISGDVVTGNTLKTILQRDDIPLNLSEKYSVLEFSWPREVRIGNGGTIRERYRIATRKALSYSKAPVDVNLIYHGQTIRRIWWWIWWKPKIWTKTGLTAYVPSEVDSWSDWSYSGWSGWETIAGGRGRGHTHTYTADVDFYLITDPGNFDNINFSSIAVYKVDSDDEGAYPSFTSTPVEVVHRGLMVVEDNVEIGGAGITGGIGKNLGREATVIDGKFTILSREGDISTNGDIVYNDMLNDPTFRNYFITPGRPFNPDYDPNDAVNNTQTDDMLNLVVADGTIKLPYHNTREWYNKVKNIKITANLFAFGKGSRGQIIIEGYQRYAENMGYRHLFGTMVDRDSGAAGIIDRWGNITGFRSRNYYDERLYGNEDMPFATPESNLIRATGISFK</sequence>
<proteinExistence type="predicted"/>
<evidence type="ECO:0000313" key="1">
    <source>
        <dbReference type="EMBL" id="ACR79197.1"/>
    </source>
</evidence>
<dbReference type="EMBL" id="CP001634">
    <property type="protein sequence ID" value="ACR79197.1"/>
    <property type="molecule type" value="Genomic_DNA"/>
</dbReference>
<gene>
    <name evidence="1" type="ordered locus">Kole_0474</name>
</gene>
<dbReference type="RefSeq" id="WP_012744984.1">
    <property type="nucleotide sequence ID" value="NC_012785.1"/>
</dbReference>
<keyword evidence="2" id="KW-1185">Reference proteome</keyword>
<dbReference type="OrthoDB" id="49604at2"/>